<dbReference type="SUPFAM" id="SSF51735">
    <property type="entry name" value="NAD(P)-binding Rossmann-fold domains"/>
    <property type="match status" value="1"/>
</dbReference>
<sequence length="302" mass="33676">MKILVTGGCGFIGSNLVDRLVKDGHKVGVIDDLSAICHDQFYYNDNATYYKNDISDYENTRVLYDDVDFVFHLAAESRIQPALENPLQTVKTNTLGTATVLQCSREAGVKRVMYSSTSSAYGTNTPPLYEEMDDDCLNPYSVAKVAGEKLCKMYNDLFSLQTVVFRYFNVYGPREPVKGPYAPVVGLFLRQKRAGELLTIVGDGGQKRDFTHVDDVVQANINAMNLLSTHYGYSWGTPINIGTGKNYSVLELARLISGEVKFIPQRPGEARETLADASKAEYVLGWTAKKKITDYIEEQLKL</sequence>
<name>A0A6J5LFM6_9CAUD</name>
<organism evidence="3">
    <name type="scientific">uncultured Caudovirales phage</name>
    <dbReference type="NCBI Taxonomy" id="2100421"/>
    <lineage>
        <taxon>Viruses</taxon>
        <taxon>Duplodnaviria</taxon>
        <taxon>Heunggongvirae</taxon>
        <taxon>Uroviricota</taxon>
        <taxon>Caudoviricetes</taxon>
        <taxon>Peduoviridae</taxon>
        <taxon>Maltschvirus</taxon>
        <taxon>Maltschvirus maltsch</taxon>
    </lineage>
</organism>
<gene>
    <name evidence="3" type="ORF">UFOVP250_144</name>
</gene>
<feature type="domain" description="NAD-dependent epimerase/dehydratase" evidence="2">
    <location>
        <begin position="3"/>
        <end position="226"/>
    </location>
</feature>
<comment type="similarity">
    <text evidence="1">Belongs to the NAD(P)-dependent epimerase/dehydratase family.</text>
</comment>
<dbReference type="Pfam" id="PF01370">
    <property type="entry name" value="Epimerase"/>
    <property type="match status" value="1"/>
</dbReference>
<dbReference type="Gene3D" id="3.40.50.720">
    <property type="entry name" value="NAD(P)-binding Rossmann-like Domain"/>
    <property type="match status" value="1"/>
</dbReference>
<dbReference type="PRINTS" id="PR01713">
    <property type="entry name" value="NUCEPIMERASE"/>
</dbReference>
<dbReference type="EMBL" id="LR796270">
    <property type="protein sequence ID" value="CAB4133364.1"/>
    <property type="molecule type" value="Genomic_DNA"/>
</dbReference>
<accession>A0A6J5LFM6</accession>
<dbReference type="InterPro" id="IPR001509">
    <property type="entry name" value="Epimerase_deHydtase"/>
</dbReference>
<reference evidence="3" key="1">
    <citation type="submission" date="2020-04" db="EMBL/GenBank/DDBJ databases">
        <authorList>
            <person name="Chiriac C."/>
            <person name="Salcher M."/>
            <person name="Ghai R."/>
            <person name="Kavagutti S V."/>
        </authorList>
    </citation>
    <scope>NUCLEOTIDE SEQUENCE</scope>
</reference>
<proteinExistence type="inferred from homology"/>
<dbReference type="Gene3D" id="3.90.25.10">
    <property type="entry name" value="UDP-galactose 4-epimerase, domain 1"/>
    <property type="match status" value="1"/>
</dbReference>
<dbReference type="PANTHER" id="PTHR43000">
    <property type="entry name" value="DTDP-D-GLUCOSE 4,6-DEHYDRATASE-RELATED"/>
    <property type="match status" value="1"/>
</dbReference>
<evidence type="ECO:0000259" key="2">
    <source>
        <dbReference type="Pfam" id="PF01370"/>
    </source>
</evidence>
<evidence type="ECO:0000313" key="3">
    <source>
        <dbReference type="EMBL" id="CAB4133364.1"/>
    </source>
</evidence>
<dbReference type="InterPro" id="IPR036291">
    <property type="entry name" value="NAD(P)-bd_dom_sf"/>
</dbReference>
<evidence type="ECO:0000256" key="1">
    <source>
        <dbReference type="ARBA" id="ARBA00007637"/>
    </source>
</evidence>
<protein>
    <submittedName>
        <fullName evidence="3">WcaG Nucleoside-diphosphate-sugar epimerases</fullName>
    </submittedName>
</protein>